<organism evidence="2 3">
    <name type="scientific">Amniculicola lignicola CBS 123094</name>
    <dbReference type="NCBI Taxonomy" id="1392246"/>
    <lineage>
        <taxon>Eukaryota</taxon>
        <taxon>Fungi</taxon>
        <taxon>Dikarya</taxon>
        <taxon>Ascomycota</taxon>
        <taxon>Pezizomycotina</taxon>
        <taxon>Dothideomycetes</taxon>
        <taxon>Pleosporomycetidae</taxon>
        <taxon>Pleosporales</taxon>
        <taxon>Amniculicolaceae</taxon>
        <taxon>Amniculicola</taxon>
    </lineage>
</organism>
<name>A0A6A5VY25_9PLEO</name>
<evidence type="ECO:0000313" key="3">
    <source>
        <dbReference type="Proteomes" id="UP000799779"/>
    </source>
</evidence>
<feature type="region of interest" description="Disordered" evidence="1">
    <location>
        <begin position="83"/>
        <end position="201"/>
    </location>
</feature>
<feature type="region of interest" description="Disordered" evidence="1">
    <location>
        <begin position="1"/>
        <end position="33"/>
    </location>
</feature>
<keyword evidence="3" id="KW-1185">Reference proteome</keyword>
<accession>A0A6A5VY25</accession>
<protein>
    <submittedName>
        <fullName evidence="2">Uncharacterized protein</fullName>
    </submittedName>
</protein>
<sequence>MPHHRPQRLREAPTRTNPLSLGSCGEPPRIGAARRPSLLAAQEYATGRPGKDVEQGQKANMACSTIHAGWTFRGRPAGLIAKGGGGLHAARGPRAISPRSIEYSSKRPSRARRKRARETRTTSTSSRKEAGNPVPLLGDSRQNATPWASPSTPISKAGTGQGRAGKGKARIRPWSGVAGKARQGKATPMNTGPSNPWKPPRLRYRKYVPLGLTARGKSGCYEKDLIEYG</sequence>
<dbReference type="AlphaFoldDB" id="A0A6A5VY25"/>
<feature type="compositionally biased region" description="Basic residues" evidence="1">
    <location>
        <begin position="107"/>
        <end position="117"/>
    </location>
</feature>
<evidence type="ECO:0000313" key="2">
    <source>
        <dbReference type="EMBL" id="KAF1993884.1"/>
    </source>
</evidence>
<gene>
    <name evidence="2" type="ORF">P154DRAFT_540049</name>
</gene>
<evidence type="ECO:0000256" key="1">
    <source>
        <dbReference type="SAM" id="MobiDB-lite"/>
    </source>
</evidence>
<dbReference type="EMBL" id="ML977681">
    <property type="protein sequence ID" value="KAF1993884.1"/>
    <property type="molecule type" value="Genomic_DNA"/>
</dbReference>
<dbReference type="Proteomes" id="UP000799779">
    <property type="component" value="Unassembled WGS sequence"/>
</dbReference>
<proteinExistence type="predicted"/>
<reference evidence="2" key="1">
    <citation type="journal article" date="2020" name="Stud. Mycol.">
        <title>101 Dothideomycetes genomes: a test case for predicting lifestyles and emergence of pathogens.</title>
        <authorList>
            <person name="Haridas S."/>
            <person name="Albert R."/>
            <person name="Binder M."/>
            <person name="Bloem J."/>
            <person name="Labutti K."/>
            <person name="Salamov A."/>
            <person name="Andreopoulos B."/>
            <person name="Baker S."/>
            <person name="Barry K."/>
            <person name="Bills G."/>
            <person name="Bluhm B."/>
            <person name="Cannon C."/>
            <person name="Castanera R."/>
            <person name="Culley D."/>
            <person name="Daum C."/>
            <person name="Ezra D."/>
            <person name="Gonzalez J."/>
            <person name="Henrissat B."/>
            <person name="Kuo A."/>
            <person name="Liang C."/>
            <person name="Lipzen A."/>
            <person name="Lutzoni F."/>
            <person name="Magnuson J."/>
            <person name="Mondo S."/>
            <person name="Nolan M."/>
            <person name="Ohm R."/>
            <person name="Pangilinan J."/>
            <person name="Park H.-J."/>
            <person name="Ramirez L."/>
            <person name="Alfaro M."/>
            <person name="Sun H."/>
            <person name="Tritt A."/>
            <person name="Yoshinaga Y."/>
            <person name="Zwiers L.-H."/>
            <person name="Turgeon B."/>
            <person name="Goodwin S."/>
            <person name="Spatafora J."/>
            <person name="Crous P."/>
            <person name="Grigoriev I."/>
        </authorList>
    </citation>
    <scope>NUCLEOTIDE SEQUENCE</scope>
    <source>
        <strain evidence="2">CBS 123094</strain>
    </source>
</reference>
<feature type="compositionally biased region" description="Polar residues" evidence="1">
    <location>
        <begin position="140"/>
        <end position="154"/>
    </location>
</feature>